<sequence length="62" mass="7280">MVRRIRLHRFSFIRGQGSPRRNFCLNFTPNTLFASVPASGPSLRLGLNRFLFHERRYVSDLT</sequence>
<gene>
    <name evidence="1" type="ORF">KFK09_012164</name>
</gene>
<evidence type="ECO:0000313" key="2">
    <source>
        <dbReference type="Proteomes" id="UP000829196"/>
    </source>
</evidence>
<dbReference type="AlphaFoldDB" id="A0A8T3BGK8"/>
<dbReference type="Proteomes" id="UP000829196">
    <property type="component" value="Unassembled WGS sequence"/>
</dbReference>
<accession>A0A8T3BGK8</accession>
<protein>
    <submittedName>
        <fullName evidence="1">Uncharacterized protein</fullName>
    </submittedName>
</protein>
<reference evidence="1" key="1">
    <citation type="journal article" date="2022" name="Front. Genet.">
        <title>Chromosome-Scale Assembly of the Dendrobium nobile Genome Provides Insights Into the Molecular Mechanism of the Biosynthesis of the Medicinal Active Ingredient of Dendrobium.</title>
        <authorList>
            <person name="Xu Q."/>
            <person name="Niu S.-C."/>
            <person name="Li K.-L."/>
            <person name="Zheng P.-J."/>
            <person name="Zhang X.-J."/>
            <person name="Jia Y."/>
            <person name="Liu Y."/>
            <person name="Niu Y.-X."/>
            <person name="Yu L.-H."/>
            <person name="Chen D.-F."/>
            <person name="Zhang G.-Q."/>
        </authorList>
    </citation>
    <scope>NUCLEOTIDE SEQUENCE</scope>
    <source>
        <tissue evidence="1">Leaf</tissue>
    </source>
</reference>
<proteinExistence type="predicted"/>
<evidence type="ECO:0000313" key="1">
    <source>
        <dbReference type="EMBL" id="KAI0511534.1"/>
    </source>
</evidence>
<dbReference type="EMBL" id="JAGYWB010000009">
    <property type="protein sequence ID" value="KAI0511534.1"/>
    <property type="molecule type" value="Genomic_DNA"/>
</dbReference>
<keyword evidence="2" id="KW-1185">Reference proteome</keyword>
<name>A0A8T3BGK8_DENNO</name>
<organism evidence="1 2">
    <name type="scientific">Dendrobium nobile</name>
    <name type="common">Orchid</name>
    <dbReference type="NCBI Taxonomy" id="94219"/>
    <lineage>
        <taxon>Eukaryota</taxon>
        <taxon>Viridiplantae</taxon>
        <taxon>Streptophyta</taxon>
        <taxon>Embryophyta</taxon>
        <taxon>Tracheophyta</taxon>
        <taxon>Spermatophyta</taxon>
        <taxon>Magnoliopsida</taxon>
        <taxon>Liliopsida</taxon>
        <taxon>Asparagales</taxon>
        <taxon>Orchidaceae</taxon>
        <taxon>Epidendroideae</taxon>
        <taxon>Malaxideae</taxon>
        <taxon>Dendrobiinae</taxon>
        <taxon>Dendrobium</taxon>
    </lineage>
</organism>
<comment type="caution">
    <text evidence="1">The sequence shown here is derived from an EMBL/GenBank/DDBJ whole genome shotgun (WGS) entry which is preliminary data.</text>
</comment>